<organism evidence="2 3">
    <name type="scientific">Euhalothece natronophila Z-M001</name>
    <dbReference type="NCBI Taxonomy" id="522448"/>
    <lineage>
        <taxon>Bacteria</taxon>
        <taxon>Bacillati</taxon>
        <taxon>Cyanobacteriota</taxon>
        <taxon>Cyanophyceae</taxon>
        <taxon>Oscillatoriophycideae</taxon>
        <taxon>Chroococcales</taxon>
        <taxon>Halothecacae</taxon>
        <taxon>Halothece cluster</taxon>
        <taxon>Euhalothece</taxon>
    </lineage>
</organism>
<gene>
    <name evidence="2" type="ORF">FRE64_01785</name>
</gene>
<dbReference type="AlphaFoldDB" id="A0A5B8NHW3"/>
<feature type="transmembrane region" description="Helical" evidence="1">
    <location>
        <begin position="68"/>
        <end position="91"/>
    </location>
</feature>
<protein>
    <submittedName>
        <fullName evidence="2">Uncharacterized protein</fullName>
    </submittedName>
</protein>
<evidence type="ECO:0000256" key="1">
    <source>
        <dbReference type="SAM" id="Phobius"/>
    </source>
</evidence>
<dbReference type="EMBL" id="CP042326">
    <property type="protein sequence ID" value="QDZ38782.1"/>
    <property type="molecule type" value="Genomic_DNA"/>
</dbReference>
<name>A0A5B8NHW3_9CHRO</name>
<keyword evidence="3" id="KW-1185">Reference proteome</keyword>
<dbReference type="Proteomes" id="UP000318453">
    <property type="component" value="Chromosome"/>
</dbReference>
<keyword evidence="1" id="KW-0812">Transmembrane</keyword>
<dbReference type="OrthoDB" id="425848at2"/>
<sequence>MIDSQLSRAEDPELAVQVQRLHQLKVCTRWLGVIISWLVVIPFVTWQLQEEIALMRDHFTLAAVRYALIFNPISAIAISWCLGLTTAVLLWQSGNILFGFSSRYRHQLEKQVRRIRRRGKSHVFWRWVIGSKNQ</sequence>
<accession>A0A5B8NHW3</accession>
<dbReference type="RefSeq" id="WP_146294393.1">
    <property type="nucleotide sequence ID" value="NZ_CP042326.1"/>
</dbReference>
<feature type="transmembrane region" description="Helical" evidence="1">
    <location>
        <begin position="30"/>
        <end position="48"/>
    </location>
</feature>
<dbReference type="KEGG" id="enn:FRE64_01785"/>
<evidence type="ECO:0000313" key="3">
    <source>
        <dbReference type="Proteomes" id="UP000318453"/>
    </source>
</evidence>
<keyword evidence="1" id="KW-0472">Membrane</keyword>
<evidence type="ECO:0000313" key="2">
    <source>
        <dbReference type="EMBL" id="QDZ38782.1"/>
    </source>
</evidence>
<keyword evidence="1" id="KW-1133">Transmembrane helix</keyword>
<reference evidence="2" key="1">
    <citation type="submission" date="2019-08" db="EMBL/GenBank/DDBJ databases">
        <title>Carotenoids and Carotenoid Binding Proteins in the Halophilic Cyanobacterium Euhalothece sp. ZM00.</title>
        <authorList>
            <person name="Cho S.M."/>
            <person name="Song J.Y."/>
            <person name="Park Y.-I."/>
        </authorList>
    </citation>
    <scope>NUCLEOTIDE SEQUENCE [LARGE SCALE GENOMIC DNA]</scope>
    <source>
        <strain evidence="2">Z-M001</strain>
    </source>
</reference>
<proteinExistence type="predicted"/>